<dbReference type="SUPFAM" id="SSF52540">
    <property type="entry name" value="P-loop containing nucleoside triphosphate hydrolases"/>
    <property type="match status" value="1"/>
</dbReference>
<sequence>MELEKVLGRIDGRGYKAYKDLKGLRWKVRNFEFTFKKIQGDPFAPPSVVEVRLPIRGEGLPVEDLLHRVLWKVLRRHSRKRGEGKGGLLALPKPSNAMLRRSSVKASGEVRARIWVGLPSRRRRVLADEALEMLTKDLPRALEEGLKEFENRREEHERTYNIYMEIRKKLEKLKLISFVADGSVLPRACSSCEEPLEGAVPFESPSSLRIEVETSYGTIAGMGLKVGIVSITGPAFHGKTTLLEAIARGIWPHVPGDGRERVVTREDAFYVRSEDGRRVSCVDISTFLNLKNSECFNTEDASGATSAASTLQESVEGGSRLLLLDEDYTATNFLYFDDRLKGLYDVKTVYTISEKLKSMKEKGLSMIVVASGSAPILAQSDAVIYMKNYLPHDITSKANKISVEVEAIPYEFPRERELSYKAPEKVKVRGPWLESKEWRSPIRTEANIHLVEEGQLEFLARLLQRPFRGRARSAKVPDPWDLCTSPGCSEVRTLDYLFVLNRSEGLRARLLGSG</sequence>
<evidence type="ECO:0000313" key="3">
    <source>
        <dbReference type="EMBL" id="UXD21322.1"/>
    </source>
</evidence>
<name>A0A977K980_9CREN</name>
<accession>A0A977K980</accession>
<feature type="domain" description="ATPase of the ABC class C-terminal" evidence="1">
    <location>
        <begin position="154"/>
        <end position="412"/>
    </location>
</feature>
<keyword evidence="4" id="KW-1185">Reference proteome</keyword>
<feature type="domain" description="ATPase of the ABC class N-terminal" evidence="2">
    <location>
        <begin position="2"/>
        <end position="146"/>
    </location>
</feature>
<dbReference type="KEGG" id="ipc:IPA_02900"/>
<protein>
    <submittedName>
        <fullName evidence="3">ABC transporter ATPase</fullName>
    </submittedName>
</protein>
<dbReference type="Pfam" id="PF09818">
    <property type="entry name" value="ABC_ATPase"/>
    <property type="match status" value="1"/>
</dbReference>
<dbReference type="PANTHER" id="PTHR38149">
    <property type="entry name" value="ATPASE"/>
    <property type="match status" value="1"/>
</dbReference>
<dbReference type="InterPro" id="IPR027417">
    <property type="entry name" value="P-loop_NTPase"/>
</dbReference>
<organism evidence="3 4">
    <name type="scientific">Ignicoccus pacificus DSM 13166</name>
    <dbReference type="NCBI Taxonomy" id="940294"/>
    <lineage>
        <taxon>Archaea</taxon>
        <taxon>Thermoproteota</taxon>
        <taxon>Thermoprotei</taxon>
        <taxon>Desulfurococcales</taxon>
        <taxon>Desulfurococcaceae</taxon>
        <taxon>Ignicoccus</taxon>
    </lineage>
</organism>
<evidence type="ECO:0000313" key="4">
    <source>
        <dbReference type="Proteomes" id="UP001063698"/>
    </source>
</evidence>
<dbReference type="Proteomes" id="UP001063698">
    <property type="component" value="Chromosome"/>
</dbReference>
<dbReference type="InterPro" id="IPR046833">
    <property type="entry name" value="ABC_N"/>
</dbReference>
<dbReference type="EMBL" id="CP006868">
    <property type="protein sequence ID" value="UXD21322.1"/>
    <property type="molecule type" value="Genomic_DNA"/>
</dbReference>
<dbReference type="PANTHER" id="PTHR38149:SF1">
    <property type="entry name" value="ATPASE"/>
    <property type="match status" value="1"/>
</dbReference>
<reference evidence="3" key="1">
    <citation type="submission" date="2013-11" db="EMBL/GenBank/DDBJ databases">
        <title>Comparative genomics of Ignicoccus.</title>
        <authorList>
            <person name="Podar M."/>
        </authorList>
    </citation>
    <scope>NUCLEOTIDE SEQUENCE</scope>
    <source>
        <strain evidence="3">DSM 13166</strain>
    </source>
</reference>
<gene>
    <name evidence="3" type="ORF">IPA_02900</name>
</gene>
<evidence type="ECO:0000259" key="2">
    <source>
        <dbReference type="Pfam" id="PF20446"/>
    </source>
</evidence>
<dbReference type="AlphaFoldDB" id="A0A977K980"/>
<proteinExistence type="predicted"/>
<dbReference type="Pfam" id="PF20446">
    <property type="entry name" value="ABC_N"/>
    <property type="match status" value="1"/>
</dbReference>
<dbReference type="InterPro" id="IPR046834">
    <property type="entry name" value="ABC_ATPase_C"/>
</dbReference>
<evidence type="ECO:0000259" key="1">
    <source>
        <dbReference type="Pfam" id="PF09818"/>
    </source>
</evidence>
<dbReference type="InterPro" id="IPR019195">
    <property type="entry name" value="ABC_ATPase_put"/>
</dbReference>